<evidence type="ECO:0008006" key="3">
    <source>
        <dbReference type="Google" id="ProtNLM"/>
    </source>
</evidence>
<evidence type="ECO:0000313" key="2">
    <source>
        <dbReference type="Proteomes" id="UP000037267"/>
    </source>
</evidence>
<dbReference type="OrthoDB" id="2915540at2"/>
<dbReference type="InterPro" id="IPR057006">
    <property type="entry name" value="Phage_TAC_19"/>
</dbReference>
<name>A0A0L0W6W9_GOTPU</name>
<dbReference type="NCBIfam" id="NF047360">
    <property type="entry name" value="tail_chap_PVL"/>
    <property type="match status" value="1"/>
</dbReference>
<comment type="caution">
    <text evidence="1">The sequence shown here is derived from an EMBL/GenBank/DDBJ whole genome shotgun (WGS) entry which is preliminary data.</text>
</comment>
<organism evidence="1 2">
    <name type="scientific">Gottschalkia purinilytica</name>
    <name type="common">Clostridium purinilyticum</name>
    <dbReference type="NCBI Taxonomy" id="1503"/>
    <lineage>
        <taxon>Bacteria</taxon>
        <taxon>Bacillati</taxon>
        <taxon>Bacillota</taxon>
        <taxon>Tissierellia</taxon>
        <taxon>Tissierellales</taxon>
        <taxon>Gottschalkiaceae</taxon>
        <taxon>Gottschalkia</taxon>
    </lineage>
</organism>
<proteinExistence type="predicted"/>
<dbReference type="Pfam" id="PF23857">
    <property type="entry name" value="Phage_TAC_19"/>
    <property type="match status" value="1"/>
</dbReference>
<dbReference type="AlphaFoldDB" id="A0A0L0W6W9"/>
<dbReference type="RefSeq" id="WP_050379027.1">
    <property type="nucleotide sequence ID" value="NZ_LGSS01000034.1"/>
</dbReference>
<dbReference type="STRING" id="1503.CLPU_34c00030"/>
<keyword evidence="2" id="KW-1185">Reference proteome</keyword>
<dbReference type="EMBL" id="LGSS01000034">
    <property type="protein sequence ID" value="KNF07005.1"/>
    <property type="molecule type" value="Genomic_DNA"/>
</dbReference>
<accession>A0A0L0W6W9</accession>
<gene>
    <name evidence="1" type="ORF">CLPU_34c00030</name>
</gene>
<protein>
    <recommendedName>
        <fullName evidence="3">Phage protein</fullName>
    </recommendedName>
</protein>
<sequence length="106" mass="12303">MLEITLKIDGKDKGFKQDFVSVRMLRKMYDYNERVLNGEIKSSKEGLDEAVNFIVELYGKQFTADQLYDGFPANKLLRKFQEDTSKIEGVSEEKLEKISEISIEKN</sequence>
<dbReference type="Proteomes" id="UP000037267">
    <property type="component" value="Unassembled WGS sequence"/>
</dbReference>
<reference evidence="2" key="1">
    <citation type="submission" date="2015-07" db="EMBL/GenBank/DDBJ databases">
        <title>Draft genome sequence of the purine-degrading Gottschalkia purinilyticum DSM 1384 (formerly Clostridium purinilyticum).</title>
        <authorList>
            <person name="Poehlein A."/>
            <person name="Schiel-Bengelsdorf B."/>
            <person name="Bengelsdorf F.R."/>
            <person name="Daniel R."/>
            <person name="Duerre P."/>
        </authorList>
    </citation>
    <scope>NUCLEOTIDE SEQUENCE [LARGE SCALE GENOMIC DNA]</scope>
    <source>
        <strain evidence="2">DSM 1384</strain>
    </source>
</reference>
<evidence type="ECO:0000313" key="1">
    <source>
        <dbReference type="EMBL" id="KNF07005.1"/>
    </source>
</evidence>